<evidence type="ECO:0000256" key="3">
    <source>
        <dbReference type="ARBA" id="ARBA00007931"/>
    </source>
</evidence>
<evidence type="ECO:0000256" key="11">
    <source>
        <dbReference type="ARBA" id="ARBA00023049"/>
    </source>
</evidence>
<reference evidence="15 16" key="1">
    <citation type="submission" date="2018-09" db="EMBL/GenBank/DDBJ databases">
        <title>A clostridial neurotoxin that targets Anopheles mosquitoes.</title>
        <authorList>
            <person name="Contreras E."/>
            <person name="Masuyer G."/>
            <person name="Qureshi N."/>
            <person name="Chawla S."/>
            <person name="Lim H.L."/>
            <person name="Chen J."/>
            <person name="Stenmark P."/>
            <person name="Gill S."/>
        </authorList>
    </citation>
    <scope>NUCLEOTIDE SEQUENCE [LARGE SCALE GENOMIC DNA]</scope>
    <source>
        <strain evidence="15 16">Cbm</strain>
    </source>
</reference>
<evidence type="ECO:0000313" key="17">
    <source>
        <dbReference type="Proteomes" id="UP000573963"/>
    </source>
</evidence>
<evidence type="ECO:0000256" key="12">
    <source>
        <dbReference type="ARBA" id="ARBA00023136"/>
    </source>
</evidence>
<feature type="transmembrane region" description="Helical" evidence="13">
    <location>
        <begin position="84"/>
        <end position="104"/>
    </location>
</feature>
<evidence type="ECO:0000256" key="7">
    <source>
        <dbReference type="ARBA" id="ARBA00022723"/>
    </source>
</evidence>
<dbReference type="InterPro" id="IPR044537">
    <property type="entry name" value="Rip2-like"/>
</dbReference>
<feature type="transmembrane region" description="Helical" evidence="13">
    <location>
        <begin position="6"/>
        <end position="27"/>
    </location>
</feature>
<keyword evidence="7" id="KW-0479">Metal-binding</keyword>
<keyword evidence="6 13" id="KW-0812">Transmembrane</keyword>
<dbReference type="AlphaFoldDB" id="A0A1X2JHW0"/>
<keyword evidence="11" id="KW-0482">Metalloprotease</keyword>
<evidence type="ECO:0000313" key="16">
    <source>
        <dbReference type="Proteomes" id="UP000326961"/>
    </source>
</evidence>
<evidence type="ECO:0000256" key="6">
    <source>
        <dbReference type="ARBA" id="ARBA00022692"/>
    </source>
</evidence>
<protein>
    <submittedName>
        <fullName evidence="15">Site-2 protease family protein</fullName>
    </submittedName>
</protein>
<keyword evidence="8" id="KW-0378">Hydrolase</keyword>
<evidence type="ECO:0000256" key="8">
    <source>
        <dbReference type="ARBA" id="ARBA00022801"/>
    </source>
</evidence>
<comment type="similarity">
    <text evidence="3">Belongs to the peptidase M50B family.</text>
</comment>
<dbReference type="GO" id="GO:0006508">
    <property type="term" value="P:proteolysis"/>
    <property type="evidence" value="ECO:0007669"/>
    <property type="project" value="UniProtKB-KW"/>
</dbReference>
<evidence type="ECO:0000256" key="2">
    <source>
        <dbReference type="ARBA" id="ARBA00004651"/>
    </source>
</evidence>
<keyword evidence="10 13" id="KW-1133">Transmembrane helix</keyword>
<dbReference type="PANTHER" id="PTHR35864">
    <property type="entry name" value="ZINC METALLOPROTEASE MJ0611-RELATED"/>
    <property type="match status" value="1"/>
</dbReference>
<keyword evidence="9" id="KW-0862">Zinc</keyword>
<evidence type="ECO:0000256" key="4">
    <source>
        <dbReference type="ARBA" id="ARBA00022475"/>
    </source>
</evidence>
<feature type="transmembrane region" description="Helical" evidence="13">
    <location>
        <begin position="48"/>
        <end position="64"/>
    </location>
</feature>
<name>A0A1X2JHW0_PARBF</name>
<accession>A0A1X2JHW0</accession>
<comment type="subcellular location">
    <subcellularLocation>
        <location evidence="2">Cell membrane</location>
        <topology evidence="2">Multi-pass membrane protein</topology>
    </subcellularLocation>
</comment>
<evidence type="ECO:0000313" key="15">
    <source>
        <dbReference type="EMBL" id="QEZ70681.1"/>
    </source>
</evidence>
<evidence type="ECO:0000256" key="13">
    <source>
        <dbReference type="SAM" id="Phobius"/>
    </source>
</evidence>
<evidence type="ECO:0000256" key="10">
    <source>
        <dbReference type="ARBA" id="ARBA00022989"/>
    </source>
</evidence>
<keyword evidence="5 15" id="KW-0645">Protease</keyword>
<dbReference type="CDD" id="cd06158">
    <property type="entry name" value="S2P-M50_like_1"/>
    <property type="match status" value="1"/>
</dbReference>
<sequence>MLSQFLVTAVGIAVAISVHEFGHAYVAHLLGDDTAKMSGRMTLDPLKHLDPLGLIMLIIARFGWAKPVPVNPNNFKNYKVGNLIVSLAGPAFNLLTAIIFANLMRFANIEAILIIFNAIVSYCIGFAAFNLLPLPPLDGWGIISTFIPLKYYDVAYKYESMSTFIFILLILTNFHLIILNPIVNVLYSIVATFII</sequence>
<feature type="transmembrane region" description="Helical" evidence="13">
    <location>
        <begin position="111"/>
        <end position="132"/>
    </location>
</feature>
<reference evidence="14 17" key="2">
    <citation type="submission" date="2020-04" db="EMBL/GenBank/DDBJ databases">
        <authorList>
            <person name="Hitch T.C.A."/>
            <person name="Wylensek D."/>
            <person name="Clavel T."/>
        </authorList>
    </citation>
    <scope>NUCLEOTIDE SEQUENCE [LARGE SCALE GENOMIC DNA]</scope>
    <source>
        <strain evidence="14 17">Med78_4-601-WT-2</strain>
    </source>
</reference>
<feature type="transmembrane region" description="Helical" evidence="13">
    <location>
        <begin position="164"/>
        <end position="194"/>
    </location>
</feature>
<dbReference type="GO" id="GO:0046872">
    <property type="term" value="F:metal ion binding"/>
    <property type="evidence" value="ECO:0007669"/>
    <property type="project" value="UniProtKB-KW"/>
</dbReference>
<evidence type="ECO:0000256" key="5">
    <source>
        <dbReference type="ARBA" id="ARBA00022670"/>
    </source>
</evidence>
<dbReference type="Proteomes" id="UP000573963">
    <property type="component" value="Unassembled WGS sequence"/>
</dbReference>
<keyword evidence="4" id="KW-1003">Cell membrane</keyword>
<evidence type="ECO:0000313" key="14">
    <source>
        <dbReference type="EMBL" id="NME09495.1"/>
    </source>
</evidence>
<organism evidence="15 16">
    <name type="scientific">Paraclostridium bifermentans</name>
    <name type="common">Clostridium bifermentans</name>
    <dbReference type="NCBI Taxonomy" id="1490"/>
    <lineage>
        <taxon>Bacteria</taxon>
        <taxon>Bacillati</taxon>
        <taxon>Bacillota</taxon>
        <taxon>Clostridia</taxon>
        <taxon>Peptostreptococcales</taxon>
        <taxon>Peptostreptococcaceae</taxon>
        <taxon>Paraclostridium</taxon>
    </lineage>
</organism>
<proteinExistence type="inferred from homology"/>
<dbReference type="EMBL" id="JABAFD010000004">
    <property type="protein sequence ID" value="NME09495.1"/>
    <property type="molecule type" value="Genomic_DNA"/>
</dbReference>
<dbReference type="eggNOG" id="COG1994">
    <property type="taxonomic scope" value="Bacteria"/>
</dbReference>
<gene>
    <name evidence="15" type="ORF">D4A35_05980</name>
    <name evidence="14" type="ORF">HF875_08180</name>
</gene>
<keyword evidence="12 13" id="KW-0472">Membrane</keyword>
<evidence type="ECO:0000256" key="1">
    <source>
        <dbReference type="ARBA" id="ARBA00001947"/>
    </source>
</evidence>
<dbReference type="STRING" id="1490.B2H97_08665"/>
<dbReference type="GO" id="GO:0008237">
    <property type="term" value="F:metallopeptidase activity"/>
    <property type="evidence" value="ECO:0007669"/>
    <property type="project" value="UniProtKB-KW"/>
</dbReference>
<dbReference type="GO" id="GO:0005886">
    <property type="term" value="C:plasma membrane"/>
    <property type="evidence" value="ECO:0007669"/>
    <property type="project" value="UniProtKB-SubCell"/>
</dbReference>
<dbReference type="InterPro" id="IPR052348">
    <property type="entry name" value="Metallopeptidase_M50B"/>
</dbReference>
<evidence type="ECO:0000256" key="9">
    <source>
        <dbReference type="ARBA" id="ARBA00022833"/>
    </source>
</evidence>
<dbReference type="Proteomes" id="UP000326961">
    <property type="component" value="Chromosome"/>
</dbReference>
<dbReference type="EMBL" id="CP032452">
    <property type="protein sequence ID" value="QEZ70681.1"/>
    <property type="molecule type" value="Genomic_DNA"/>
</dbReference>
<comment type="cofactor">
    <cofactor evidence="1">
        <name>Zn(2+)</name>
        <dbReference type="ChEBI" id="CHEBI:29105"/>
    </cofactor>
</comment>
<dbReference type="PANTHER" id="PTHR35864:SF1">
    <property type="entry name" value="ZINC METALLOPROTEASE YWHC-RELATED"/>
    <property type="match status" value="1"/>
</dbReference>